<reference evidence="1" key="2">
    <citation type="journal article" date="2023" name="Plants (Basel)">
        <title>Annotation of the Turnera subulata (Passifloraceae) Draft Genome Reveals the S-Locus Evolved after the Divergence of Turneroideae from Passifloroideae in a Stepwise Manner.</title>
        <authorList>
            <person name="Henning P.M."/>
            <person name="Roalson E.H."/>
            <person name="Mir W."/>
            <person name="McCubbin A.G."/>
            <person name="Shore J.S."/>
        </authorList>
    </citation>
    <scope>NUCLEOTIDE SEQUENCE</scope>
    <source>
        <strain evidence="1">F60SS</strain>
    </source>
</reference>
<sequence>QIAARDRAQGRIPAVFFTQSLLEKNPTSRPLSRKHLLITELQQIQAILKSVKPPYFCSTTFPLQIRAGSGSSFLLESGNVLPIKADRDEETGKILNLVFVWADEGSELKVGVPVVFNGEEEFVGFYIHFCFGILVQAHSKMAQELVDGHVVGHVGHVILRKVTSTSVGLGLLWEFPAAASWVTVTRPSIFLLGSQRAKRAPSTCLKMTEP</sequence>
<dbReference type="GO" id="GO:0022625">
    <property type="term" value="C:cytosolic large ribosomal subunit"/>
    <property type="evidence" value="ECO:0007669"/>
    <property type="project" value="TreeGrafter"/>
</dbReference>
<dbReference type="Proteomes" id="UP001141552">
    <property type="component" value="Unassembled WGS sequence"/>
</dbReference>
<dbReference type="InterPro" id="IPR011035">
    <property type="entry name" value="Ribosomal_bL25/Gln-tRNA_synth"/>
</dbReference>
<protein>
    <submittedName>
        <fullName evidence="1">Uncharacterized protein</fullName>
    </submittedName>
</protein>
<name>A0A9Q0G0V4_9ROSI</name>
<gene>
    <name evidence="1" type="ORF">Tsubulata_024905</name>
</gene>
<dbReference type="PANTHER" id="PTHR33284:SF2">
    <property type="entry name" value="RIBOSOMAL PROTEIN L25_GLN-TRNA SYNTHETASE, ANTI-CODON-BINDING DOMAIN-CONTAINING PROTEIN"/>
    <property type="match status" value="1"/>
</dbReference>
<dbReference type="GO" id="GO:0006412">
    <property type="term" value="P:translation"/>
    <property type="evidence" value="ECO:0007669"/>
    <property type="project" value="InterPro"/>
</dbReference>
<dbReference type="AlphaFoldDB" id="A0A9Q0G0V4"/>
<dbReference type="GO" id="GO:0003735">
    <property type="term" value="F:structural constituent of ribosome"/>
    <property type="evidence" value="ECO:0007669"/>
    <property type="project" value="InterPro"/>
</dbReference>
<proteinExistence type="predicted"/>
<evidence type="ECO:0000313" key="2">
    <source>
        <dbReference type="Proteomes" id="UP001141552"/>
    </source>
</evidence>
<dbReference type="GO" id="GO:0008097">
    <property type="term" value="F:5S rRNA binding"/>
    <property type="evidence" value="ECO:0007669"/>
    <property type="project" value="TreeGrafter"/>
</dbReference>
<keyword evidence="2" id="KW-1185">Reference proteome</keyword>
<organism evidence="1 2">
    <name type="scientific">Turnera subulata</name>
    <dbReference type="NCBI Taxonomy" id="218843"/>
    <lineage>
        <taxon>Eukaryota</taxon>
        <taxon>Viridiplantae</taxon>
        <taxon>Streptophyta</taxon>
        <taxon>Embryophyta</taxon>
        <taxon>Tracheophyta</taxon>
        <taxon>Spermatophyta</taxon>
        <taxon>Magnoliopsida</taxon>
        <taxon>eudicotyledons</taxon>
        <taxon>Gunneridae</taxon>
        <taxon>Pentapetalae</taxon>
        <taxon>rosids</taxon>
        <taxon>fabids</taxon>
        <taxon>Malpighiales</taxon>
        <taxon>Passifloraceae</taxon>
        <taxon>Turnera</taxon>
    </lineage>
</organism>
<dbReference type="OrthoDB" id="193674at2759"/>
<dbReference type="SUPFAM" id="SSF50715">
    <property type="entry name" value="Ribosomal protein L25-like"/>
    <property type="match status" value="1"/>
</dbReference>
<dbReference type="InterPro" id="IPR020930">
    <property type="entry name" value="Ribosomal_uL5_bac-type"/>
</dbReference>
<dbReference type="PANTHER" id="PTHR33284">
    <property type="entry name" value="RIBOSOMAL PROTEIN L25/GLN-TRNA SYNTHETASE, ANTI-CODON-BINDING DOMAIN-CONTAINING PROTEIN"/>
    <property type="match status" value="1"/>
</dbReference>
<dbReference type="EMBL" id="JAKUCV010003118">
    <property type="protein sequence ID" value="KAJ4840097.1"/>
    <property type="molecule type" value="Genomic_DNA"/>
</dbReference>
<evidence type="ECO:0000313" key="1">
    <source>
        <dbReference type="EMBL" id="KAJ4840097.1"/>
    </source>
</evidence>
<reference evidence="1" key="1">
    <citation type="submission" date="2022-02" db="EMBL/GenBank/DDBJ databases">
        <authorList>
            <person name="Henning P.M."/>
            <person name="McCubbin A.G."/>
            <person name="Shore J.S."/>
        </authorList>
    </citation>
    <scope>NUCLEOTIDE SEQUENCE</scope>
    <source>
        <strain evidence="1">F60SS</strain>
        <tissue evidence="1">Leaves</tissue>
    </source>
</reference>
<feature type="non-terminal residue" evidence="1">
    <location>
        <position position="210"/>
    </location>
</feature>
<accession>A0A9Q0G0V4</accession>
<comment type="caution">
    <text evidence="1">The sequence shown here is derived from an EMBL/GenBank/DDBJ whole genome shotgun (WGS) entry which is preliminary data.</text>
</comment>